<gene>
    <name evidence="2" type="ORF">ABID49_002664</name>
</gene>
<reference evidence="2 3" key="1">
    <citation type="submission" date="2024-06" db="EMBL/GenBank/DDBJ databases">
        <title>Genomic Encyclopedia of Type Strains, Phase IV (KMG-IV): sequencing the most valuable type-strain genomes for metagenomic binning, comparative biology and taxonomic classification.</title>
        <authorList>
            <person name="Goeker M."/>
        </authorList>
    </citation>
    <scope>NUCLEOTIDE SEQUENCE [LARGE SCALE GENOMIC DNA]</scope>
    <source>
        <strain evidence="2 3">DSM 26128</strain>
    </source>
</reference>
<keyword evidence="3" id="KW-1185">Reference proteome</keyword>
<keyword evidence="1" id="KW-0472">Membrane</keyword>
<evidence type="ECO:0000256" key="1">
    <source>
        <dbReference type="SAM" id="Phobius"/>
    </source>
</evidence>
<dbReference type="Proteomes" id="UP001549099">
    <property type="component" value="Unassembled WGS sequence"/>
</dbReference>
<feature type="transmembrane region" description="Helical" evidence="1">
    <location>
        <begin position="6"/>
        <end position="22"/>
    </location>
</feature>
<keyword evidence="1" id="KW-0812">Transmembrane</keyword>
<dbReference type="EMBL" id="JBEPLW010000032">
    <property type="protein sequence ID" value="MET3576734.1"/>
    <property type="molecule type" value="Genomic_DNA"/>
</dbReference>
<accession>A0ABV2GEM5</accession>
<proteinExistence type="predicted"/>
<keyword evidence="1" id="KW-1133">Transmembrane helix</keyword>
<dbReference type="RefSeq" id="WP_354199040.1">
    <property type="nucleotide sequence ID" value="NZ_JBEPLW010000032.1"/>
</dbReference>
<protein>
    <submittedName>
        <fullName evidence="2">Uncharacterized protein</fullName>
    </submittedName>
</protein>
<evidence type="ECO:0000313" key="3">
    <source>
        <dbReference type="Proteomes" id="UP001549099"/>
    </source>
</evidence>
<organism evidence="2 3">
    <name type="scientific">Bhargavaea ullalensis</name>
    <dbReference type="NCBI Taxonomy" id="1265685"/>
    <lineage>
        <taxon>Bacteria</taxon>
        <taxon>Bacillati</taxon>
        <taxon>Bacillota</taxon>
        <taxon>Bacilli</taxon>
        <taxon>Bacillales</taxon>
        <taxon>Caryophanaceae</taxon>
        <taxon>Bhargavaea</taxon>
    </lineage>
</organism>
<name>A0ABV2GEM5_9BACL</name>
<evidence type="ECO:0000313" key="2">
    <source>
        <dbReference type="EMBL" id="MET3576734.1"/>
    </source>
</evidence>
<sequence length="152" mass="17733">MDKKRIAALAIVLVLTVGYYLYDHSKKTTYEELIADLIGENKQVERISVYSDIPYMTKSVHTEINSEKLIERFLTIQMKMKEISTHELPLITSTMVFETDQGTYNMGFDGNSVMIGSNRYRITDDYINAVEMILLSENLKWEVTEYTPFDWH</sequence>
<comment type="caution">
    <text evidence="2">The sequence shown here is derived from an EMBL/GenBank/DDBJ whole genome shotgun (WGS) entry which is preliminary data.</text>
</comment>